<protein>
    <submittedName>
        <fullName evidence="1">Uncharacterized protein</fullName>
    </submittedName>
</protein>
<dbReference type="Proteomes" id="UP001162992">
    <property type="component" value="Chromosome 18"/>
</dbReference>
<evidence type="ECO:0000313" key="1">
    <source>
        <dbReference type="EMBL" id="KAJ7524061.1"/>
    </source>
</evidence>
<proteinExistence type="predicted"/>
<keyword evidence="2" id="KW-1185">Reference proteome</keyword>
<gene>
    <name evidence="1" type="ORF">O6H91_18G075900</name>
</gene>
<reference evidence="2" key="1">
    <citation type="journal article" date="2024" name="Proc. Natl. Acad. Sci. U.S.A.">
        <title>Extraordinary preservation of gene collinearity over three hundred million years revealed in homosporous lycophytes.</title>
        <authorList>
            <person name="Li C."/>
            <person name="Wickell D."/>
            <person name="Kuo L.Y."/>
            <person name="Chen X."/>
            <person name="Nie B."/>
            <person name="Liao X."/>
            <person name="Peng D."/>
            <person name="Ji J."/>
            <person name="Jenkins J."/>
            <person name="Williams M."/>
            <person name="Shu S."/>
            <person name="Plott C."/>
            <person name="Barry K."/>
            <person name="Rajasekar S."/>
            <person name="Grimwood J."/>
            <person name="Han X."/>
            <person name="Sun S."/>
            <person name="Hou Z."/>
            <person name="He W."/>
            <person name="Dai G."/>
            <person name="Sun C."/>
            <person name="Schmutz J."/>
            <person name="Leebens-Mack J.H."/>
            <person name="Li F.W."/>
            <person name="Wang L."/>
        </authorList>
    </citation>
    <scope>NUCLEOTIDE SEQUENCE [LARGE SCALE GENOMIC DNA]</scope>
    <source>
        <strain evidence="2">cv. PW_Plant_1</strain>
    </source>
</reference>
<sequence length="510" mass="56641">MGRKWFSAMMKAFGASPKSSKKSQFDVNLSFTDPTKFVTTEKDEKKAAKRRWGFGRSMRLGSLPLKESTLPPASEISVIQGDEENGQHALALAQATAVAAEAAIVAAQAAAQVVRLTGAGRVSLLLTKSQEEHAAIKIQTYFRGYLARRALRALKGLVRLQALVRGHAVRRQARITLRCMQALVRVQALVRARRVRMSEEGQAVQRHLWQRRRGAQPRTPLSDEDAQDGWTYCTVGSLKDIGSKINSSQEAATKRERALARAFSHELCRSSSNASSMFIDCEPDKPHWGWSWLERWMAARPWENPLIEKDAPYGFSSKITEDLTANPVETSLHRQNSNIKRQITQAQTGQPRLRSHYCFIPNSIVEGEEFNSKQTPMQVRPDEDERSARSAASRAKSTPSSLGYGFVRFGRSSVTSSVRDDDSLLSCPSIPSYMAITQSARAKMRSLSTPKERPGTPEREGSASARKRLSFHVPDSLLNNCAQQRPARPTFPHRSPSLRGSPASALTIDV</sequence>
<accession>A0ACC2B2U9</accession>
<evidence type="ECO:0000313" key="2">
    <source>
        <dbReference type="Proteomes" id="UP001162992"/>
    </source>
</evidence>
<comment type="caution">
    <text evidence="1">The sequence shown here is derived from an EMBL/GenBank/DDBJ whole genome shotgun (WGS) entry which is preliminary data.</text>
</comment>
<name>A0ACC2B2U9_DIPCM</name>
<organism evidence="1 2">
    <name type="scientific">Diphasiastrum complanatum</name>
    <name type="common">Issler's clubmoss</name>
    <name type="synonym">Lycopodium complanatum</name>
    <dbReference type="NCBI Taxonomy" id="34168"/>
    <lineage>
        <taxon>Eukaryota</taxon>
        <taxon>Viridiplantae</taxon>
        <taxon>Streptophyta</taxon>
        <taxon>Embryophyta</taxon>
        <taxon>Tracheophyta</taxon>
        <taxon>Lycopodiopsida</taxon>
        <taxon>Lycopodiales</taxon>
        <taxon>Lycopodiaceae</taxon>
        <taxon>Lycopodioideae</taxon>
        <taxon>Diphasiastrum</taxon>
    </lineage>
</organism>
<dbReference type="EMBL" id="CM055109">
    <property type="protein sequence ID" value="KAJ7524061.1"/>
    <property type="molecule type" value="Genomic_DNA"/>
</dbReference>